<dbReference type="Proteomes" id="UP000009073">
    <property type="component" value="Chromosome"/>
</dbReference>
<evidence type="ECO:0000256" key="7">
    <source>
        <dbReference type="ARBA" id="ARBA00022714"/>
    </source>
</evidence>
<evidence type="ECO:0000256" key="4">
    <source>
        <dbReference type="ARBA" id="ARBA00010643"/>
    </source>
</evidence>
<evidence type="ECO:0000256" key="11">
    <source>
        <dbReference type="ARBA" id="ARBA00031578"/>
    </source>
</evidence>
<dbReference type="GO" id="GO:0010181">
    <property type="term" value="F:FMN binding"/>
    <property type="evidence" value="ECO:0007669"/>
    <property type="project" value="InterPro"/>
</dbReference>
<evidence type="ECO:0000256" key="1">
    <source>
        <dbReference type="ARBA" id="ARBA00001917"/>
    </source>
</evidence>
<reference evidence="16 17" key="2">
    <citation type="journal article" date="2011" name="Stand. Genomic Sci.">
        <title>Complete genome sequence of Tolumonas auensis type strain (TA 4).</title>
        <authorList>
            <person name="Chertkov O."/>
            <person name="Copeland A."/>
            <person name="Lucas S."/>
            <person name="Lapidus A."/>
            <person name="Berry K.W."/>
            <person name="Detter J.C."/>
            <person name="Del Rio T.G."/>
            <person name="Hammon N."/>
            <person name="Dalin E."/>
            <person name="Tice H."/>
            <person name="Pitluck S."/>
            <person name="Richardson P."/>
            <person name="Bruce D."/>
            <person name="Goodwin L."/>
            <person name="Han C."/>
            <person name="Tapia R."/>
            <person name="Saunders E."/>
            <person name="Schmutz J."/>
            <person name="Brettin T."/>
            <person name="Larimer F."/>
            <person name="Land M."/>
            <person name="Hauser L."/>
            <person name="Spring S."/>
            <person name="Rohde M."/>
            <person name="Kyrpides N.C."/>
            <person name="Ivanova N."/>
            <person name="Goker M."/>
            <person name="Beller H.R."/>
            <person name="Klenk H.P."/>
            <person name="Woyke T."/>
        </authorList>
    </citation>
    <scope>NUCLEOTIDE SEQUENCE [LARGE SCALE GENOMIC DNA]</scope>
    <source>
        <strain evidence="17">DSM 9187 / TA4</strain>
    </source>
</reference>
<dbReference type="GO" id="GO:0051537">
    <property type="term" value="F:2 iron, 2 sulfur cluster binding"/>
    <property type="evidence" value="ECO:0007669"/>
    <property type="project" value="UniProtKB-KW"/>
</dbReference>
<dbReference type="InterPro" id="IPR041921">
    <property type="entry name" value="NuoE_N"/>
</dbReference>
<comment type="catalytic activity">
    <reaction evidence="14">
        <text>a quinone + NADH + 5 H(+)(in) = a quinol + NAD(+) + 4 H(+)(out)</text>
        <dbReference type="Rhea" id="RHEA:57888"/>
        <dbReference type="ChEBI" id="CHEBI:15378"/>
        <dbReference type="ChEBI" id="CHEBI:24646"/>
        <dbReference type="ChEBI" id="CHEBI:57540"/>
        <dbReference type="ChEBI" id="CHEBI:57945"/>
        <dbReference type="ChEBI" id="CHEBI:132124"/>
    </reaction>
</comment>
<dbReference type="SMART" id="SM00928">
    <property type="entry name" value="NADH_4Fe-4S"/>
    <property type="match status" value="1"/>
</dbReference>
<comment type="similarity">
    <text evidence="4">Belongs to the complex I 24 kDa subunit family.</text>
</comment>
<evidence type="ECO:0000256" key="2">
    <source>
        <dbReference type="ARBA" id="ARBA00001966"/>
    </source>
</evidence>
<dbReference type="FunFam" id="1.10.10.1590:FF:000001">
    <property type="entry name" value="NADH-quinone oxidoreductase subunit E"/>
    <property type="match status" value="1"/>
</dbReference>
<evidence type="ECO:0000256" key="8">
    <source>
        <dbReference type="ARBA" id="ARBA00022723"/>
    </source>
</evidence>
<comment type="cofactor">
    <cofactor evidence="1">
        <name>FMN</name>
        <dbReference type="ChEBI" id="CHEBI:58210"/>
    </cofactor>
</comment>
<dbReference type="RefSeq" id="WP_015878591.1">
    <property type="nucleotide sequence ID" value="NC_012691.1"/>
</dbReference>
<keyword evidence="8" id="KW-0479">Metal-binding</keyword>
<evidence type="ECO:0000313" key="17">
    <source>
        <dbReference type="Proteomes" id="UP000009073"/>
    </source>
</evidence>
<dbReference type="InterPro" id="IPR011538">
    <property type="entry name" value="Nuo51_FMN-bd"/>
</dbReference>
<gene>
    <name evidence="16" type="ordered locus">Tola_1507</name>
</gene>
<protein>
    <recommendedName>
        <fullName evidence="5">NADH-quinone oxidoreductase subunit F</fullName>
    </recommendedName>
    <alternativeName>
        <fullName evidence="11">NADH dehydrogenase I subunit F</fullName>
    </alternativeName>
    <alternativeName>
        <fullName evidence="12">NDH-1 subunit F</fullName>
    </alternativeName>
</protein>
<dbReference type="CDD" id="cd03064">
    <property type="entry name" value="TRX_Fd_NuoE"/>
    <property type="match status" value="1"/>
</dbReference>
<keyword evidence="9" id="KW-0408">Iron</keyword>
<evidence type="ECO:0000256" key="13">
    <source>
        <dbReference type="ARBA" id="ARBA00034078"/>
    </source>
</evidence>
<dbReference type="STRING" id="595494.Tola_1507"/>
<reference evidence="17" key="1">
    <citation type="submission" date="2009-05" db="EMBL/GenBank/DDBJ databases">
        <title>Complete sequence of Tolumonas auensis DSM 9187.</title>
        <authorList>
            <consortium name="US DOE Joint Genome Institute"/>
            <person name="Lucas S."/>
            <person name="Copeland A."/>
            <person name="Lapidus A."/>
            <person name="Glavina del Rio T."/>
            <person name="Tice H."/>
            <person name="Bruce D."/>
            <person name="Goodwin L."/>
            <person name="Pitluck S."/>
            <person name="Chertkov O."/>
            <person name="Brettin T."/>
            <person name="Detter J.C."/>
            <person name="Han C."/>
            <person name="Larimer F."/>
            <person name="Land M."/>
            <person name="Hauser L."/>
            <person name="Kyrpides N."/>
            <person name="Mikhailova N."/>
            <person name="Spring S."/>
            <person name="Beller H."/>
        </authorList>
    </citation>
    <scope>NUCLEOTIDE SEQUENCE [LARGE SCALE GENOMIC DNA]</scope>
    <source>
        <strain evidence="17">DSM 9187 / TA4</strain>
    </source>
</reference>
<dbReference type="Pfam" id="PF10589">
    <property type="entry name" value="NADH_4Fe-4S"/>
    <property type="match status" value="1"/>
</dbReference>
<dbReference type="Gene3D" id="1.20.1440.230">
    <property type="entry name" value="NADH-ubiquinone oxidoreductase 51kDa subunit, iron-sulphur binding domain"/>
    <property type="match status" value="1"/>
</dbReference>
<proteinExistence type="inferred from homology"/>
<dbReference type="KEGG" id="tau:Tola_1507"/>
<comment type="similarity">
    <text evidence="3">Belongs to the complex I 51 kDa subunit family.</text>
</comment>
<dbReference type="HOGENOM" id="CLU_014881_3_1_6"/>
<dbReference type="InterPro" id="IPR019575">
    <property type="entry name" value="Nuop51_4Fe4S-bd"/>
</dbReference>
<dbReference type="FunFam" id="3.40.50.11540:FF:000001">
    <property type="entry name" value="NADH dehydrogenase [ubiquinone] flavoprotein 1, mitochondrial"/>
    <property type="match status" value="1"/>
</dbReference>
<comment type="cofactor">
    <cofactor evidence="13">
        <name>[2Fe-2S] cluster</name>
        <dbReference type="ChEBI" id="CHEBI:190135"/>
    </cofactor>
</comment>
<evidence type="ECO:0000256" key="6">
    <source>
        <dbReference type="ARBA" id="ARBA00022485"/>
    </source>
</evidence>
<dbReference type="GO" id="GO:0046872">
    <property type="term" value="F:metal ion binding"/>
    <property type="evidence" value="ECO:0007669"/>
    <property type="project" value="UniProtKB-KW"/>
</dbReference>
<evidence type="ECO:0000259" key="15">
    <source>
        <dbReference type="SMART" id="SM00928"/>
    </source>
</evidence>
<dbReference type="InterPro" id="IPR037207">
    <property type="entry name" value="Nuop51_4Fe4S-bd_sf"/>
</dbReference>
<dbReference type="eggNOG" id="COG1905">
    <property type="taxonomic scope" value="Bacteria"/>
</dbReference>
<dbReference type="Pfam" id="PF10531">
    <property type="entry name" value="SLBB"/>
    <property type="match status" value="1"/>
</dbReference>
<dbReference type="Gene3D" id="3.40.50.11540">
    <property type="entry name" value="NADH-ubiquinone oxidoreductase 51kDa subunit"/>
    <property type="match status" value="1"/>
</dbReference>
<dbReference type="SUPFAM" id="SSF52833">
    <property type="entry name" value="Thioredoxin-like"/>
    <property type="match status" value="1"/>
</dbReference>
<dbReference type="PANTHER" id="PTHR43578:SF3">
    <property type="entry name" value="NADH-QUINONE OXIDOREDUCTASE SUBUNIT F"/>
    <property type="match status" value="1"/>
</dbReference>
<dbReference type="Gene3D" id="3.40.30.10">
    <property type="entry name" value="Glutaredoxin"/>
    <property type="match status" value="1"/>
</dbReference>
<dbReference type="InterPro" id="IPR037225">
    <property type="entry name" value="Nuo51_FMN-bd_sf"/>
</dbReference>
<evidence type="ECO:0000256" key="5">
    <source>
        <dbReference type="ARBA" id="ARBA00019901"/>
    </source>
</evidence>
<dbReference type="Pfam" id="PF01257">
    <property type="entry name" value="2Fe-2S_thioredx"/>
    <property type="match status" value="1"/>
</dbReference>
<feature type="domain" description="NADH-ubiquinone oxidoreductase 51kDa subunit iron-sulphur binding" evidence="15">
    <location>
        <begin position="475"/>
        <end position="520"/>
    </location>
</feature>
<keyword evidence="7" id="KW-0001">2Fe-2S</keyword>
<evidence type="ECO:0000256" key="10">
    <source>
        <dbReference type="ARBA" id="ARBA00023014"/>
    </source>
</evidence>
<dbReference type="PROSITE" id="PS00645">
    <property type="entry name" value="COMPLEX1_51K_2"/>
    <property type="match status" value="1"/>
</dbReference>
<keyword evidence="6" id="KW-0004">4Fe-4S</keyword>
<evidence type="ECO:0000256" key="14">
    <source>
        <dbReference type="ARBA" id="ARBA00047712"/>
    </source>
</evidence>
<evidence type="ECO:0000256" key="9">
    <source>
        <dbReference type="ARBA" id="ARBA00023004"/>
    </source>
</evidence>
<accession>C4LEV2</accession>
<dbReference type="SUPFAM" id="SSF142984">
    <property type="entry name" value="Nqo1 middle domain-like"/>
    <property type="match status" value="1"/>
</dbReference>
<dbReference type="Gene3D" id="3.10.20.600">
    <property type="match status" value="1"/>
</dbReference>
<dbReference type="eggNOG" id="COG1894">
    <property type="taxonomic scope" value="Bacteria"/>
</dbReference>
<dbReference type="InterPro" id="IPR042128">
    <property type="entry name" value="NuoE_dom"/>
</dbReference>
<dbReference type="AlphaFoldDB" id="C4LEV2"/>
<dbReference type="PANTHER" id="PTHR43578">
    <property type="entry name" value="NADH-QUINONE OXIDOREDUCTASE SUBUNIT F"/>
    <property type="match status" value="1"/>
</dbReference>
<name>C4LEV2_TOLAT</name>
<dbReference type="Pfam" id="PF01512">
    <property type="entry name" value="Complex1_51K"/>
    <property type="match status" value="1"/>
</dbReference>
<dbReference type="InterPro" id="IPR036249">
    <property type="entry name" value="Thioredoxin-like_sf"/>
</dbReference>
<keyword evidence="10" id="KW-0411">Iron-sulfur</keyword>
<comment type="cofactor">
    <cofactor evidence="2">
        <name>[4Fe-4S] cluster</name>
        <dbReference type="ChEBI" id="CHEBI:49883"/>
    </cofactor>
</comment>
<dbReference type="GO" id="GO:0008137">
    <property type="term" value="F:NADH dehydrogenase (ubiquinone) activity"/>
    <property type="evidence" value="ECO:0007669"/>
    <property type="project" value="InterPro"/>
</dbReference>
<dbReference type="EMBL" id="CP001616">
    <property type="protein sequence ID" value="ACQ93119.1"/>
    <property type="molecule type" value="Genomic_DNA"/>
</dbReference>
<dbReference type="SUPFAM" id="SSF140490">
    <property type="entry name" value="Nqo1C-terminal domain-like"/>
    <property type="match status" value="1"/>
</dbReference>
<dbReference type="SUPFAM" id="SSF142019">
    <property type="entry name" value="Nqo1 FMN-binding domain-like"/>
    <property type="match status" value="1"/>
</dbReference>
<sequence>MLLTEQEKLREFISTVVGKYDRQRSALLPILRVIQEEYGYVSELAMQYVADLLGIHAAKVYGVATFYHFINTEPKGKFIIRLSRDISSIMKGANDIARQLETVLGIRFGETTPDGLFTLQWTSCIGMDDQAPAMMINSEVFSNLTPLLIPQIIRQCTEKFYSHRPITGMVGDSFTTTLTYASHHANAGITKAAAMEPDEVIAEISASGLCGRGGAGFPTGTKWKMAADANGDVKYMICNADEGEPGTFKDRITLSWFADLVFEGMTIAAYAIRASQGIVYLRAEYAYLLPHLEQVLKARREAGLLGCDISGKEGFNFDIRIQMGAGSYVCGEETALIESLEGNRGEPRNRPPYPTEAGFLGQPTVVNNVETLATVSVILARGAQWFSGIGTEKSKGFKLFSVSGECARPGLYELPWGSTVSGLLALAGGEGAKAVQIGGYSGRFLPAAEFGRKLAYEDLGAGSSVIIYGPDRDLLEVAENYLEFFVEESCGQCTPCRDGNVVLLNGIRSLRNGKCSGQQLDELLSLAETICVASKCGLGQSSPKVLLSINRYFRNEINAHLTAEHSARST</sequence>
<evidence type="ECO:0000313" key="16">
    <source>
        <dbReference type="EMBL" id="ACQ93119.1"/>
    </source>
</evidence>
<dbReference type="OrthoDB" id="9805533at2"/>
<dbReference type="GO" id="GO:0051539">
    <property type="term" value="F:4 iron, 4 sulfur cluster binding"/>
    <property type="evidence" value="ECO:0007669"/>
    <property type="project" value="UniProtKB-KW"/>
</dbReference>
<dbReference type="InterPro" id="IPR019554">
    <property type="entry name" value="Soluble_ligand-bd"/>
</dbReference>
<evidence type="ECO:0000256" key="12">
    <source>
        <dbReference type="ARBA" id="ARBA00032787"/>
    </source>
</evidence>
<dbReference type="Gene3D" id="1.10.10.1590">
    <property type="entry name" value="NADH-quinone oxidoreductase subunit E"/>
    <property type="match status" value="1"/>
</dbReference>
<dbReference type="InterPro" id="IPR001949">
    <property type="entry name" value="NADH-UbQ_OxRdtase_51kDa_CS"/>
</dbReference>
<keyword evidence="17" id="KW-1185">Reference proteome</keyword>
<organism evidence="16 17">
    <name type="scientific">Tolumonas auensis (strain DSM 9187 / NBRC 110442 / TA 4)</name>
    <dbReference type="NCBI Taxonomy" id="595494"/>
    <lineage>
        <taxon>Bacteria</taxon>
        <taxon>Pseudomonadati</taxon>
        <taxon>Pseudomonadota</taxon>
        <taxon>Gammaproteobacteria</taxon>
        <taxon>Aeromonadales</taxon>
        <taxon>Aeromonadaceae</taxon>
        <taxon>Tolumonas</taxon>
    </lineage>
</organism>
<evidence type="ECO:0000256" key="3">
    <source>
        <dbReference type="ARBA" id="ARBA00007523"/>
    </source>
</evidence>